<dbReference type="EMBL" id="JARXIC010000001">
    <property type="protein sequence ID" value="MDQ8192784.1"/>
    <property type="molecule type" value="Genomic_DNA"/>
</dbReference>
<evidence type="ECO:0000313" key="2">
    <source>
        <dbReference type="Proteomes" id="UP001243717"/>
    </source>
</evidence>
<protein>
    <recommendedName>
        <fullName evidence="3">MarR family transcriptional regulator</fullName>
    </recommendedName>
</protein>
<gene>
    <name evidence="1" type="ORF">QEH59_00005</name>
</gene>
<dbReference type="Proteomes" id="UP001243717">
    <property type="component" value="Unassembled WGS sequence"/>
</dbReference>
<evidence type="ECO:0000313" key="1">
    <source>
        <dbReference type="EMBL" id="MDQ8192784.1"/>
    </source>
</evidence>
<dbReference type="RefSeq" id="WP_308983295.1">
    <property type="nucleotide sequence ID" value="NZ_JARXIC010000001.1"/>
</dbReference>
<name>A0ABU1AE83_9BACT</name>
<dbReference type="SUPFAM" id="SSF46785">
    <property type="entry name" value="Winged helix' DNA-binding domain"/>
    <property type="match status" value="1"/>
</dbReference>
<proteinExistence type="predicted"/>
<comment type="caution">
    <text evidence="1">The sequence shown here is derived from an EMBL/GenBank/DDBJ whole genome shotgun (WGS) entry which is preliminary data.</text>
</comment>
<evidence type="ECO:0008006" key="3">
    <source>
        <dbReference type="Google" id="ProtNLM"/>
    </source>
</evidence>
<sequence>MIISKYQRLLLENLAEDMQWMYDDSNSSERRTLKILERKGLVIIDRDGDEWCVRLHPKAHNFISV</sequence>
<organism evidence="1 2">
    <name type="scientific">Thalassobacterium sedimentorum</name>
    <dbReference type="NCBI Taxonomy" id="3041258"/>
    <lineage>
        <taxon>Bacteria</taxon>
        <taxon>Pseudomonadati</taxon>
        <taxon>Verrucomicrobiota</taxon>
        <taxon>Opitutia</taxon>
        <taxon>Puniceicoccales</taxon>
        <taxon>Coraliomargaritaceae</taxon>
        <taxon>Thalassobacterium</taxon>
    </lineage>
</organism>
<reference evidence="1 2" key="1">
    <citation type="submission" date="2023-04" db="EMBL/GenBank/DDBJ databases">
        <title>A novel bacteria isolated from coastal sediment.</title>
        <authorList>
            <person name="Liu X.-J."/>
            <person name="Du Z.-J."/>
        </authorList>
    </citation>
    <scope>NUCLEOTIDE SEQUENCE [LARGE SCALE GENOMIC DNA]</scope>
    <source>
        <strain evidence="1 2">SDUM461004</strain>
    </source>
</reference>
<dbReference type="InterPro" id="IPR036390">
    <property type="entry name" value="WH_DNA-bd_sf"/>
</dbReference>
<keyword evidence="2" id="KW-1185">Reference proteome</keyword>
<accession>A0ABU1AE83</accession>